<evidence type="ECO:0000256" key="1">
    <source>
        <dbReference type="SAM" id="MobiDB-lite"/>
    </source>
</evidence>
<name>A0A1S2M8B3_9BACI</name>
<feature type="compositionally biased region" description="Polar residues" evidence="1">
    <location>
        <begin position="325"/>
        <end position="344"/>
    </location>
</feature>
<dbReference type="EMBL" id="MLQS01000007">
    <property type="protein sequence ID" value="OIJ20743.1"/>
    <property type="molecule type" value="Genomic_DNA"/>
</dbReference>
<accession>A0A1S2M8B3</accession>
<dbReference type="Proteomes" id="UP000180057">
    <property type="component" value="Unassembled WGS sequence"/>
</dbReference>
<dbReference type="STRING" id="472963.BKP45_08055"/>
<dbReference type="RefSeq" id="WP_071389217.1">
    <property type="nucleotide sequence ID" value="NZ_MLQS01000007.1"/>
</dbReference>
<feature type="compositionally biased region" description="Basic and acidic residues" evidence="1">
    <location>
        <begin position="248"/>
        <end position="259"/>
    </location>
</feature>
<reference evidence="2 3" key="1">
    <citation type="submission" date="2016-10" db="EMBL/GenBank/DDBJ databases">
        <title>Draft genome sequences of four alkaliphilic bacteria belonging to the Anaerobacillus genus.</title>
        <authorList>
            <person name="Bassil N.M."/>
            <person name="Lloyd J.R."/>
        </authorList>
    </citation>
    <scope>NUCLEOTIDE SEQUENCE [LARGE SCALE GENOMIC DNA]</scope>
    <source>
        <strain evidence="2 3">DSM 22531</strain>
    </source>
</reference>
<proteinExistence type="predicted"/>
<feature type="region of interest" description="Disordered" evidence="1">
    <location>
        <begin position="242"/>
        <end position="356"/>
    </location>
</feature>
<dbReference type="AlphaFoldDB" id="A0A1S2M8B3"/>
<organism evidence="2 3">
    <name type="scientific">Anaerobacillus alkalidiazotrophicus</name>
    <dbReference type="NCBI Taxonomy" id="472963"/>
    <lineage>
        <taxon>Bacteria</taxon>
        <taxon>Bacillati</taxon>
        <taxon>Bacillota</taxon>
        <taxon>Bacilli</taxon>
        <taxon>Bacillales</taxon>
        <taxon>Bacillaceae</taxon>
        <taxon>Anaerobacillus</taxon>
    </lineage>
</organism>
<keyword evidence="3" id="KW-1185">Reference proteome</keyword>
<protein>
    <submittedName>
        <fullName evidence="2">Uncharacterized protein</fullName>
    </submittedName>
</protein>
<feature type="region of interest" description="Disordered" evidence="1">
    <location>
        <begin position="362"/>
        <end position="381"/>
    </location>
</feature>
<comment type="caution">
    <text evidence="2">The sequence shown here is derived from an EMBL/GenBank/DDBJ whole genome shotgun (WGS) entry which is preliminary data.</text>
</comment>
<evidence type="ECO:0000313" key="2">
    <source>
        <dbReference type="EMBL" id="OIJ20743.1"/>
    </source>
</evidence>
<evidence type="ECO:0000313" key="3">
    <source>
        <dbReference type="Proteomes" id="UP000180057"/>
    </source>
</evidence>
<sequence>MDFQRIDQNVMKYLDKQKKSLQLNPRGINLTIKKLDQYASNFHFEINELLKLENKSTNNDIEKKIQKPKIKFVDVERFDDVEKVKSKLVSVSNKLINELNILIKNSRGFHLEIGNGSTKRFRRNVDYILREELDVSYTNKSHLYRVVSAINQEIRYGYCENFDELNKLFQYIRDPRVIDELKGSSEENIFSIIDDMFRQYKDYFSQCIVSYITYYNHMPEIAQKDEEHEVIKTKSERMIAVANSPTVAREERGSKESKASEQIAKQSKFSDEVKPSIQGNNSEKVHASLSTELDEREILSSQRKPSEGVAVRPATDKTETVPHNADTQTSEPSTSDTNRPTEISQLEDKPNSHSQTSVLEEIRAEDSKDESESKVITHTESETIISENEKAYLESKTTKPKQKTIETISIRYSNGETRELTFAQIDQKLNLQLEVLFEDIEQLTEKIKQIK</sequence>
<dbReference type="OrthoDB" id="9818559at2"/>
<gene>
    <name evidence="2" type="ORF">BKP45_08055</name>
</gene>